<evidence type="ECO:0000313" key="7">
    <source>
        <dbReference type="Proteomes" id="UP001229421"/>
    </source>
</evidence>
<comment type="caution">
    <text evidence="6">The sequence shown here is derived from an EMBL/GenBank/DDBJ whole genome shotgun (WGS) entry which is preliminary data.</text>
</comment>
<evidence type="ECO:0000256" key="3">
    <source>
        <dbReference type="ARBA" id="ARBA00022989"/>
    </source>
</evidence>
<comment type="subcellular location">
    <subcellularLocation>
        <location evidence="1">Membrane</location>
        <topology evidence="1">Multi-pass membrane protein</topology>
    </subcellularLocation>
</comment>
<keyword evidence="2 5" id="KW-0812">Transmembrane</keyword>
<dbReference type="AlphaFoldDB" id="A0AAD8KI39"/>
<dbReference type="Proteomes" id="UP001229421">
    <property type="component" value="Unassembled WGS sequence"/>
</dbReference>
<evidence type="ECO:0000256" key="5">
    <source>
        <dbReference type="SAM" id="Phobius"/>
    </source>
</evidence>
<protein>
    <submittedName>
        <fullName evidence="6">Uncharacterized protein</fullName>
    </submittedName>
</protein>
<keyword evidence="7" id="KW-1185">Reference proteome</keyword>
<proteinExistence type="predicted"/>
<accession>A0AAD8KI39</accession>
<dbReference type="GO" id="GO:0016020">
    <property type="term" value="C:membrane"/>
    <property type="evidence" value="ECO:0007669"/>
    <property type="project" value="UniProtKB-SubCell"/>
</dbReference>
<organism evidence="6 7">
    <name type="scientific">Tagetes erecta</name>
    <name type="common">African marigold</name>
    <dbReference type="NCBI Taxonomy" id="13708"/>
    <lineage>
        <taxon>Eukaryota</taxon>
        <taxon>Viridiplantae</taxon>
        <taxon>Streptophyta</taxon>
        <taxon>Embryophyta</taxon>
        <taxon>Tracheophyta</taxon>
        <taxon>Spermatophyta</taxon>
        <taxon>Magnoliopsida</taxon>
        <taxon>eudicotyledons</taxon>
        <taxon>Gunneridae</taxon>
        <taxon>Pentapetalae</taxon>
        <taxon>asterids</taxon>
        <taxon>campanulids</taxon>
        <taxon>Asterales</taxon>
        <taxon>Asteraceae</taxon>
        <taxon>Asteroideae</taxon>
        <taxon>Heliantheae alliance</taxon>
        <taxon>Tageteae</taxon>
        <taxon>Tagetes</taxon>
    </lineage>
</organism>
<evidence type="ECO:0000256" key="2">
    <source>
        <dbReference type="ARBA" id="ARBA00022692"/>
    </source>
</evidence>
<evidence type="ECO:0000256" key="4">
    <source>
        <dbReference type="ARBA" id="ARBA00023136"/>
    </source>
</evidence>
<evidence type="ECO:0000256" key="1">
    <source>
        <dbReference type="ARBA" id="ARBA00004141"/>
    </source>
</evidence>
<keyword evidence="4 5" id="KW-0472">Membrane</keyword>
<feature type="transmembrane region" description="Helical" evidence="5">
    <location>
        <begin position="45"/>
        <end position="69"/>
    </location>
</feature>
<evidence type="ECO:0000313" key="6">
    <source>
        <dbReference type="EMBL" id="KAK1420792.1"/>
    </source>
</evidence>
<name>A0AAD8KI39_TARER</name>
<dbReference type="SUPFAM" id="SSF81338">
    <property type="entry name" value="Aquaporin-like"/>
    <property type="match status" value="1"/>
</dbReference>
<gene>
    <name evidence="6" type="ORF">QVD17_22658</name>
</gene>
<reference evidence="6" key="1">
    <citation type="journal article" date="2023" name="bioRxiv">
        <title>Improved chromosome-level genome assembly for marigold (Tagetes erecta).</title>
        <authorList>
            <person name="Jiang F."/>
            <person name="Yuan L."/>
            <person name="Wang S."/>
            <person name="Wang H."/>
            <person name="Xu D."/>
            <person name="Wang A."/>
            <person name="Fan W."/>
        </authorList>
    </citation>
    <scope>NUCLEOTIDE SEQUENCE</scope>
    <source>
        <strain evidence="6">WSJ</strain>
        <tissue evidence="6">Leaf</tissue>
    </source>
</reference>
<keyword evidence="3 5" id="KW-1133">Transmembrane helix</keyword>
<dbReference type="EMBL" id="JAUHHV010000006">
    <property type="protein sequence ID" value="KAK1420792.1"/>
    <property type="molecule type" value="Genomic_DNA"/>
</dbReference>
<sequence>MFLFIGCTFQFAQRERLQRLVMYKMILILIGILSVLYWIAQLLGSVVACLLLKFATGGLETSAFALVIVFKSAEKLFDYVLMLILFIKQSVWGRFSPLGYPG</sequence>
<feature type="transmembrane region" description="Helical" evidence="5">
    <location>
        <begin position="76"/>
        <end position="95"/>
    </location>
</feature>
<feature type="transmembrane region" description="Helical" evidence="5">
    <location>
        <begin position="21"/>
        <end position="39"/>
    </location>
</feature>
<dbReference type="InterPro" id="IPR023271">
    <property type="entry name" value="Aquaporin-like"/>
</dbReference>